<dbReference type="InterPro" id="IPR009620">
    <property type="entry name" value="UPF0236"/>
</dbReference>
<comment type="similarity">
    <text evidence="1">Belongs to the UPF0236 family.</text>
</comment>
<dbReference type="RefSeq" id="WP_147930794.1">
    <property type="nucleotide sequence ID" value="NZ_VOXD01000015.1"/>
</dbReference>
<evidence type="ECO:0000313" key="2">
    <source>
        <dbReference type="EMBL" id="TXF89268.1"/>
    </source>
</evidence>
<dbReference type="OrthoDB" id="943850at2"/>
<proteinExistence type="inferred from homology"/>
<protein>
    <recommendedName>
        <fullName evidence="4">Transposase</fullName>
    </recommendedName>
</protein>
<dbReference type="Proteomes" id="UP000321907">
    <property type="component" value="Unassembled WGS sequence"/>
</dbReference>
<evidence type="ECO:0000256" key="1">
    <source>
        <dbReference type="ARBA" id="ARBA00006539"/>
    </source>
</evidence>
<comment type="caution">
    <text evidence="2">The sequence shown here is derived from an EMBL/GenBank/DDBJ whole genome shotgun (WGS) entry which is preliminary data.</text>
</comment>
<keyword evidence="3" id="KW-1185">Reference proteome</keyword>
<accession>A0A5C7FWI5</accession>
<organism evidence="2 3">
    <name type="scientific">Neolewinella aurantiaca</name>
    <dbReference type="NCBI Taxonomy" id="2602767"/>
    <lineage>
        <taxon>Bacteria</taxon>
        <taxon>Pseudomonadati</taxon>
        <taxon>Bacteroidota</taxon>
        <taxon>Saprospiria</taxon>
        <taxon>Saprospirales</taxon>
        <taxon>Lewinellaceae</taxon>
        <taxon>Neolewinella</taxon>
    </lineage>
</organism>
<name>A0A5C7FWI5_9BACT</name>
<dbReference type="EMBL" id="VOXD01000015">
    <property type="protein sequence ID" value="TXF89268.1"/>
    <property type="molecule type" value="Genomic_DNA"/>
</dbReference>
<dbReference type="Pfam" id="PF06782">
    <property type="entry name" value="UPF0236"/>
    <property type="match status" value="1"/>
</dbReference>
<sequence length="272" mass="31869">MQIKRLCTHYGSLLDPLIKADCEAIIPRLSPESSKDKVYVMVDGAMLFTRPNQWRELKLARIFTDENVVQLSESRRHARSSIYVNHLGSVNEFFPKLERHLVHYPHKVIVGDGAKWIWNWAEDNYPGAVQILDFFHAKEKLVEFARSQWREEKIRLEWIEKQLQRLRNNEVEGVLQTIQSCRARSPEAKEAKADLIRYYLEHEDRMQYKTYRDKGLLIGSGPIEAAHRSVIQQRMKLSGQKWSEEGARAMANLRCYRCSGAWEMVEKIIQVA</sequence>
<reference evidence="2 3" key="1">
    <citation type="submission" date="2019-08" db="EMBL/GenBank/DDBJ databases">
        <title>Lewinella sp. strain SSH13 Genome sequencing and assembly.</title>
        <authorList>
            <person name="Kim I."/>
        </authorList>
    </citation>
    <scope>NUCLEOTIDE SEQUENCE [LARGE SCALE GENOMIC DNA]</scope>
    <source>
        <strain evidence="2 3">SSH13</strain>
    </source>
</reference>
<gene>
    <name evidence="2" type="ORF">FUA23_10985</name>
</gene>
<evidence type="ECO:0000313" key="3">
    <source>
        <dbReference type="Proteomes" id="UP000321907"/>
    </source>
</evidence>
<dbReference type="AlphaFoldDB" id="A0A5C7FWI5"/>
<evidence type="ECO:0008006" key="4">
    <source>
        <dbReference type="Google" id="ProtNLM"/>
    </source>
</evidence>